<dbReference type="Proteomes" id="UP001433508">
    <property type="component" value="Unassembled WGS sequence"/>
</dbReference>
<reference evidence="2" key="1">
    <citation type="journal article" date="2024" name="Front. Bioeng. Biotechnol.">
        <title>Genome-scale model development and genomic sequencing of the oleaginous clade Lipomyces.</title>
        <authorList>
            <person name="Czajka J.J."/>
            <person name="Han Y."/>
            <person name="Kim J."/>
            <person name="Mondo S.J."/>
            <person name="Hofstad B.A."/>
            <person name="Robles A."/>
            <person name="Haridas S."/>
            <person name="Riley R."/>
            <person name="LaButti K."/>
            <person name="Pangilinan J."/>
            <person name="Andreopoulos W."/>
            <person name="Lipzen A."/>
            <person name="Yan J."/>
            <person name="Wang M."/>
            <person name="Ng V."/>
            <person name="Grigoriev I.V."/>
            <person name="Spatafora J.W."/>
            <person name="Magnuson J.K."/>
            <person name="Baker S.E."/>
            <person name="Pomraning K.R."/>
        </authorList>
    </citation>
    <scope>NUCLEOTIDE SEQUENCE [LARGE SCALE GENOMIC DNA]</scope>
    <source>
        <strain evidence="2">CBS 7786</strain>
    </source>
</reference>
<evidence type="ECO:0000313" key="2">
    <source>
        <dbReference type="Proteomes" id="UP001433508"/>
    </source>
</evidence>
<name>A0ACC3T947_LIPKO</name>
<evidence type="ECO:0000313" key="1">
    <source>
        <dbReference type="EMBL" id="KAK9240466.1"/>
    </source>
</evidence>
<gene>
    <name evidence="1" type="ORF">V1525DRAFT_336886</name>
</gene>
<organism evidence="1 2">
    <name type="scientific">Lipomyces kononenkoae</name>
    <name type="common">Yeast</name>
    <dbReference type="NCBI Taxonomy" id="34357"/>
    <lineage>
        <taxon>Eukaryota</taxon>
        <taxon>Fungi</taxon>
        <taxon>Dikarya</taxon>
        <taxon>Ascomycota</taxon>
        <taxon>Saccharomycotina</taxon>
        <taxon>Lipomycetes</taxon>
        <taxon>Lipomycetales</taxon>
        <taxon>Lipomycetaceae</taxon>
        <taxon>Lipomyces</taxon>
    </lineage>
</organism>
<comment type="caution">
    <text evidence="1">The sequence shown here is derived from an EMBL/GenBank/DDBJ whole genome shotgun (WGS) entry which is preliminary data.</text>
</comment>
<accession>A0ACC3T947</accession>
<sequence length="458" mass="50253">MFETSVETAVQRSVQQRIPLTVLISDSSSESQVWITDFLGTEEVERTIRKYSVPLRLENGSTEAGYFAQIFPIVKVPSLYIVNNGVVVDYIAGAIDVGNLVDRIQKALIPTSSPSTANMSSSQSTLPAAGRSSLDAVAPESDLLAAGSSSTSDSTQSMPTNPEVDSRPAASPATPSAEEQLKERKSQIEKKIRENKQKREQALPIQHVESSTAANKYQEQLRRKRLQESEERQRILKLLQDDREERRSRSHRDDAAPTSSTSPNSENRGHKRTISADAHHNSSALAIRLLDGSSIKNRFPLDATLGDVRRWIDANRTDGDAPYSILSQFPHKVFSASDENETLVTLDLHPSGTLILKPVSNYPPAYSPSSSIGHVQSGLQSGIAWAWGALGTFLGLGYTGPTDTDEEYYANPNRDSAGVNSNASDRSRARTMQDVQDPTNERRTYNGNQLNLEDDIQG</sequence>
<protein>
    <submittedName>
        <fullName evidence="1">Uncharacterized protein</fullName>
    </submittedName>
</protein>
<keyword evidence="2" id="KW-1185">Reference proteome</keyword>
<dbReference type="EMBL" id="MU971339">
    <property type="protein sequence ID" value="KAK9240466.1"/>
    <property type="molecule type" value="Genomic_DNA"/>
</dbReference>
<proteinExistence type="predicted"/>